<dbReference type="Pfam" id="PF00059">
    <property type="entry name" value="Lectin_C"/>
    <property type="match status" value="1"/>
</dbReference>
<dbReference type="PANTHER" id="PTHR22803">
    <property type="entry name" value="MANNOSE, PHOSPHOLIPASE, LECTIN RECEPTOR RELATED"/>
    <property type="match status" value="1"/>
</dbReference>
<sequence length="336" mass="37744">MSLSLESTSTAVCLICFLYIARETSQDNLDPCPTGWAAVTSLNAQHCLMVSATQETWSKARVSCQEGGGDLMVIKNQEKTTFFEKDFYKSFLRHISESYLWIGLNDIQEKGKFRWLDGREKAQFTSWMNGPPNIFRSEDVRCVGVDADAKWFIFNCTSKKYFICEKPPGQSPGEESSTEHSKSATRADDAEEHDGSLINKPRPTSSRLETRAARETHTHLANETYNSTVQIASDTPSDSTQELDAKDTDNGSFRMLIYGFWALCLLLSLVAMMFGKKKVIITGEQTEIEEENQNKTEQETENEEDEETSDDEEEDSSSSSDDYTTSAISELVHSAP</sequence>
<evidence type="ECO:0000256" key="1">
    <source>
        <dbReference type="SAM" id="MobiDB-lite"/>
    </source>
</evidence>
<dbReference type="AlphaFoldDB" id="A0AAV4I9S3"/>
<dbReference type="CDD" id="cd00037">
    <property type="entry name" value="CLECT"/>
    <property type="match status" value="1"/>
</dbReference>
<feature type="region of interest" description="Disordered" evidence="1">
    <location>
        <begin position="167"/>
        <end position="212"/>
    </location>
</feature>
<gene>
    <name evidence="5" type="ORF">ElyMa_002969900</name>
</gene>
<dbReference type="InterPro" id="IPR016186">
    <property type="entry name" value="C-type_lectin-like/link_sf"/>
</dbReference>
<comment type="caution">
    <text evidence="5">The sequence shown here is derived from an EMBL/GenBank/DDBJ whole genome shotgun (WGS) entry which is preliminary data.</text>
</comment>
<dbReference type="Proteomes" id="UP000762676">
    <property type="component" value="Unassembled WGS sequence"/>
</dbReference>
<feature type="transmembrane region" description="Helical" evidence="2">
    <location>
        <begin position="255"/>
        <end position="275"/>
    </location>
</feature>
<dbReference type="InterPro" id="IPR050111">
    <property type="entry name" value="C-type_lectin/snaclec_domain"/>
</dbReference>
<reference evidence="5 6" key="1">
    <citation type="journal article" date="2021" name="Elife">
        <title>Chloroplast acquisition without the gene transfer in kleptoplastic sea slugs, Plakobranchus ocellatus.</title>
        <authorList>
            <person name="Maeda T."/>
            <person name="Takahashi S."/>
            <person name="Yoshida T."/>
            <person name="Shimamura S."/>
            <person name="Takaki Y."/>
            <person name="Nagai Y."/>
            <person name="Toyoda A."/>
            <person name="Suzuki Y."/>
            <person name="Arimoto A."/>
            <person name="Ishii H."/>
            <person name="Satoh N."/>
            <person name="Nishiyama T."/>
            <person name="Hasebe M."/>
            <person name="Maruyama T."/>
            <person name="Minagawa J."/>
            <person name="Obokata J."/>
            <person name="Shigenobu S."/>
        </authorList>
    </citation>
    <scope>NUCLEOTIDE SEQUENCE [LARGE SCALE GENOMIC DNA]</scope>
</reference>
<dbReference type="SUPFAM" id="SSF56436">
    <property type="entry name" value="C-type lectin-like"/>
    <property type="match status" value="1"/>
</dbReference>
<feature type="compositionally biased region" description="Acidic residues" evidence="1">
    <location>
        <begin position="299"/>
        <end position="316"/>
    </location>
</feature>
<keyword evidence="2" id="KW-0812">Transmembrane</keyword>
<proteinExistence type="predicted"/>
<dbReference type="EMBL" id="BMAT01006119">
    <property type="protein sequence ID" value="GFS06655.1"/>
    <property type="molecule type" value="Genomic_DNA"/>
</dbReference>
<accession>A0AAV4I9S3</accession>
<evidence type="ECO:0000313" key="6">
    <source>
        <dbReference type="Proteomes" id="UP000762676"/>
    </source>
</evidence>
<evidence type="ECO:0000256" key="2">
    <source>
        <dbReference type="SAM" id="Phobius"/>
    </source>
</evidence>
<organism evidence="5 6">
    <name type="scientific">Elysia marginata</name>
    <dbReference type="NCBI Taxonomy" id="1093978"/>
    <lineage>
        <taxon>Eukaryota</taxon>
        <taxon>Metazoa</taxon>
        <taxon>Spiralia</taxon>
        <taxon>Lophotrochozoa</taxon>
        <taxon>Mollusca</taxon>
        <taxon>Gastropoda</taxon>
        <taxon>Heterobranchia</taxon>
        <taxon>Euthyneura</taxon>
        <taxon>Panpulmonata</taxon>
        <taxon>Sacoglossa</taxon>
        <taxon>Placobranchoidea</taxon>
        <taxon>Plakobranchidae</taxon>
        <taxon>Elysia</taxon>
    </lineage>
</organism>
<dbReference type="InterPro" id="IPR016187">
    <property type="entry name" value="CTDL_fold"/>
</dbReference>
<feature type="compositionally biased region" description="Low complexity" evidence="1">
    <location>
        <begin position="317"/>
        <end position="326"/>
    </location>
</feature>
<feature type="compositionally biased region" description="Basic and acidic residues" evidence="1">
    <location>
        <begin position="177"/>
        <end position="188"/>
    </location>
</feature>
<protein>
    <submittedName>
        <fullName evidence="5">CD209 antigen-like protein C</fullName>
    </submittedName>
</protein>
<feature type="signal peptide" evidence="3">
    <location>
        <begin position="1"/>
        <end position="26"/>
    </location>
</feature>
<dbReference type="SMART" id="SM00034">
    <property type="entry name" value="CLECT"/>
    <property type="match status" value="1"/>
</dbReference>
<dbReference type="InterPro" id="IPR001304">
    <property type="entry name" value="C-type_lectin-like"/>
</dbReference>
<keyword evidence="3" id="KW-0732">Signal</keyword>
<evidence type="ECO:0000256" key="3">
    <source>
        <dbReference type="SAM" id="SignalP"/>
    </source>
</evidence>
<keyword evidence="6" id="KW-1185">Reference proteome</keyword>
<feature type="chain" id="PRO_5043786226" evidence="3">
    <location>
        <begin position="27"/>
        <end position="336"/>
    </location>
</feature>
<dbReference type="PROSITE" id="PS50041">
    <property type="entry name" value="C_TYPE_LECTIN_2"/>
    <property type="match status" value="1"/>
</dbReference>
<feature type="domain" description="C-type lectin" evidence="4">
    <location>
        <begin position="43"/>
        <end position="165"/>
    </location>
</feature>
<evidence type="ECO:0000259" key="4">
    <source>
        <dbReference type="PROSITE" id="PS50041"/>
    </source>
</evidence>
<dbReference type="Gene3D" id="3.10.100.10">
    <property type="entry name" value="Mannose-Binding Protein A, subunit A"/>
    <property type="match status" value="1"/>
</dbReference>
<evidence type="ECO:0000313" key="5">
    <source>
        <dbReference type="EMBL" id="GFS06655.1"/>
    </source>
</evidence>
<name>A0AAV4I9S3_9GAST</name>
<feature type="region of interest" description="Disordered" evidence="1">
    <location>
        <begin position="289"/>
        <end position="336"/>
    </location>
</feature>
<keyword evidence="2" id="KW-1133">Transmembrane helix</keyword>
<keyword evidence="2" id="KW-0472">Membrane</keyword>